<protein>
    <submittedName>
        <fullName evidence="6">MFS transporter</fullName>
    </submittedName>
</protein>
<gene>
    <name evidence="6" type="ORF">RAE19_06165</name>
</gene>
<feature type="transmembrane region" description="Helical" evidence="4">
    <location>
        <begin position="169"/>
        <end position="188"/>
    </location>
</feature>
<evidence type="ECO:0000313" key="6">
    <source>
        <dbReference type="EMBL" id="MDT7518318.1"/>
    </source>
</evidence>
<evidence type="ECO:0000313" key="7">
    <source>
        <dbReference type="Proteomes" id="UP001321700"/>
    </source>
</evidence>
<dbReference type="Gene3D" id="1.20.1250.20">
    <property type="entry name" value="MFS general substrate transporter like domains"/>
    <property type="match status" value="2"/>
</dbReference>
<comment type="caution">
    <text evidence="6">The sequence shown here is derived from an EMBL/GenBank/DDBJ whole genome shotgun (WGS) entry which is preliminary data.</text>
</comment>
<feature type="transmembrane region" description="Helical" evidence="4">
    <location>
        <begin position="245"/>
        <end position="272"/>
    </location>
</feature>
<dbReference type="InterPro" id="IPR020846">
    <property type="entry name" value="MFS_dom"/>
</dbReference>
<dbReference type="SUPFAM" id="SSF103473">
    <property type="entry name" value="MFS general substrate transporter"/>
    <property type="match status" value="1"/>
</dbReference>
<accession>A0ABU3KL33</accession>
<feature type="transmembrane region" description="Helical" evidence="4">
    <location>
        <begin position="20"/>
        <end position="41"/>
    </location>
</feature>
<dbReference type="Proteomes" id="UP001321700">
    <property type="component" value="Unassembled WGS sequence"/>
</dbReference>
<keyword evidence="1 4" id="KW-0812">Transmembrane</keyword>
<dbReference type="PANTHER" id="PTHR23521">
    <property type="entry name" value="TRANSPORTER MFS SUPERFAMILY"/>
    <property type="match status" value="1"/>
</dbReference>
<dbReference type="Pfam" id="PF07690">
    <property type="entry name" value="MFS_1"/>
    <property type="match status" value="1"/>
</dbReference>
<evidence type="ECO:0000256" key="3">
    <source>
        <dbReference type="ARBA" id="ARBA00023136"/>
    </source>
</evidence>
<evidence type="ECO:0000256" key="1">
    <source>
        <dbReference type="ARBA" id="ARBA00022692"/>
    </source>
</evidence>
<feature type="transmembrane region" description="Helical" evidence="4">
    <location>
        <begin position="84"/>
        <end position="101"/>
    </location>
</feature>
<feature type="transmembrane region" description="Helical" evidence="4">
    <location>
        <begin position="107"/>
        <end position="131"/>
    </location>
</feature>
<feature type="transmembrane region" description="Helical" evidence="4">
    <location>
        <begin position="284"/>
        <end position="303"/>
    </location>
</feature>
<feature type="transmembrane region" description="Helical" evidence="4">
    <location>
        <begin position="341"/>
        <end position="367"/>
    </location>
</feature>
<evidence type="ECO:0000256" key="2">
    <source>
        <dbReference type="ARBA" id="ARBA00022989"/>
    </source>
</evidence>
<sequence length="398" mass="41580">MTKALDPRHHAPKGSGTGLLAVFGSTLFQLSGVFMLSPLMLVMLKEREVSTTLAGLFAATTWLGIFIVTPFASAITQRWGRRRAMWFASGVPLAAAIGFMATDHLGLWFALELLAGIAGGMRWVLAEAFIAEFSPPERLGRTMGMYATMVGLTFVIGPTLLAWTGSSGHAALGLVITLLTIGLLWTALIPPIAPPAEPDTAHAGPRGLWLAVQQHPILMLAGFIGGFFELGLASILPLYGLTLGMGASAAALMISVSGAGSTLVAIPVGMVADRFANPVQGRRTLMVAVAAMALVCAAALLAVVRLPWIVWPVVFLLGAAGSALYTLCMTDIGAREKGNQLVNSTAVLVLNYTLGGLVASGISGALIERSATVTFPLVLMLVAGLGLGTLLKEHRRQT</sequence>
<dbReference type="EMBL" id="JAVBIK010000001">
    <property type="protein sequence ID" value="MDT7518318.1"/>
    <property type="molecule type" value="Genomic_DNA"/>
</dbReference>
<keyword evidence="3 4" id="KW-0472">Membrane</keyword>
<evidence type="ECO:0000256" key="4">
    <source>
        <dbReference type="SAM" id="Phobius"/>
    </source>
</evidence>
<dbReference type="PANTHER" id="PTHR23521:SF2">
    <property type="entry name" value="TRANSPORTER MFS SUPERFAMILY"/>
    <property type="match status" value="1"/>
</dbReference>
<feature type="transmembrane region" description="Helical" evidence="4">
    <location>
        <begin position="309"/>
        <end position="329"/>
    </location>
</feature>
<proteinExistence type="predicted"/>
<dbReference type="InterPro" id="IPR036259">
    <property type="entry name" value="MFS_trans_sf"/>
</dbReference>
<feature type="transmembrane region" description="Helical" evidence="4">
    <location>
        <begin position="143"/>
        <end position="163"/>
    </location>
</feature>
<keyword evidence="2 4" id="KW-1133">Transmembrane helix</keyword>
<feature type="domain" description="Major facilitator superfamily (MFS) profile" evidence="5">
    <location>
        <begin position="17"/>
        <end position="396"/>
    </location>
</feature>
<feature type="transmembrane region" description="Helical" evidence="4">
    <location>
        <begin position="373"/>
        <end position="391"/>
    </location>
</feature>
<feature type="transmembrane region" description="Helical" evidence="4">
    <location>
        <begin position="53"/>
        <end position="72"/>
    </location>
</feature>
<evidence type="ECO:0000259" key="5">
    <source>
        <dbReference type="PROSITE" id="PS50850"/>
    </source>
</evidence>
<dbReference type="PROSITE" id="PS50850">
    <property type="entry name" value="MFS"/>
    <property type="match status" value="1"/>
</dbReference>
<keyword evidence="7" id="KW-1185">Reference proteome</keyword>
<dbReference type="InterPro" id="IPR011701">
    <property type="entry name" value="MFS"/>
</dbReference>
<feature type="transmembrane region" description="Helical" evidence="4">
    <location>
        <begin position="217"/>
        <end position="239"/>
    </location>
</feature>
<name>A0ABU3KL33_9BURK</name>
<dbReference type="RefSeq" id="WP_313874088.1">
    <property type="nucleotide sequence ID" value="NZ_JAVBIK010000001.1"/>
</dbReference>
<organism evidence="6 7">
    <name type="scientific">Rhodoferax potami</name>
    <dbReference type="NCBI Taxonomy" id="3068338"/>
    <lineage>
        <taxon>Bacteria</taxon>
        <taxon>Pseudomonadati</taxon>
        <taxon>Pseudomonadota</taxon>
        <taxon>Betaproteobacteria</taxon>
        <taxon>Burkholderiales</taxon>
        <taxon>Comamonadaceae</taxon>
        <taxon>Rhodoferax</taxon>
    </lineage>
</organism>
<reference evidence="6 7" key="1">
    <citation type="submission" date="2023-08" db="EMBL/GenBank/DDBJ databases">
        <title>Rhodoferax potami sp. nov. and Rhodoferax mekongensis sp. nov., isolated from the Mekong River in Thailand.</title>
        <authorList>
            <person name="Kitikhun S."/>
            <person name="Charoenyingcharoen P."/>
            <person name="Siriarchawattana P."/>
            <person name="Likhitrattanapisal S."/>
            <person name="Nilsakha T."/>
            <person name="Chanpet A."/>
            <person name="Rattanawaree P."/>
            <person name="Ingsriswang S."/>
        </authorList>
    </citation>
    <scope>NUCLEOTIDE SEQUENCE [LARGE SCALE GENOMIC DNA]</scope>
    <source>
        <strain evidence="6 7">TBRC 17660</strain>
    </source>
</reference>